<dbReference type="InterPro" id="IPR041615">
    <property type="entry name" value="Desmoplakin_SH3"/>
</dbReference>
<feature type="domain" description="GAR" evidence="11">
    <location>
        <begin position="7750"/>
        <end position="7822"/>
    </location>
</feature>
<keyword evidence="3" id="KW-0597">Phosphoprotein</keyword>
<feature type="coiled-coil region" evidence="7">
    <location>
        <begin position="5801"/>
        <end position="5828"/>
    </location>
</feature>
<feature type="region of interest" description="Disordered" evidence="8">
    <location>
        <begin position="7534"/>
        <end position="7615"/>
    </location>
</feature>
<dbReference type="InterPro" id="IPR036534">
    <property type="entry name" value="GAR_dom_sf"/>
</dbReference>
<dbReference type="GO" id="GO:0003779">
    <property type="term" value="F:actin binding"/>
    <property type="evidence" value="ECO:0007669"/>
    <property type="project" value="UniProtKB-KW"/>
</dbReference>
<dbReference type="FunFam" id="1.20.58.60:FF:000038">
    <property type="entry name" value="Short stop, isoform N"/>
    <property type="match status" value="1"/>
</dbReference>
<feature type="region of interest" description="Disordered" evidence="8">
    <location>
        <begin position="2865"/>
        <end position="2884"/>
    </location>
</feature>
<dbReference type="GO" id="GO:0005198">
    <property type="term" value="F:structural molecule activity"/>
    <property type="evidence" value="ECO:0007669"/>
    <property type="project" value="TreeGrafter"/>
</dbReference>
<feature type="domain" description="Calponin-homology (CH)" evidence="9">
    <location>
        <begin position="170"/>
        <end position="275"/>
    </location>
</feature>
<dbReference type="InterPro" id="IPR018159">
    <property type="entry name" value="Spectrin/alpha-actinin"/>
</dbReference>
<dbReference type="Gene3D" id="1.10.238.10">
    <property type="entry name" value="EF-hand"/>
    <property type="match status" value="1"/>
</dbReference>
<feature type="compositionally biased region" description="Basic and acidic residues" evidence="8">
    <location>
        <begin position="7554"/>
        <end position="7594"/>
    </location>
</feature>
<dbReference type="PANTHER" id="PTHR23169:SF23">
    <property type="entry name" value="SHORT STOP, ISOFORM H"/>
    <property type="match status" value="1"/>
</dbReference>
<dbReference type="InterPro" id="IPR036872">
    <property type="entry name" value="CH_dom_sf"/>
</dbReference>
<accession>A0A8D8TFW2</accession>
<dbReference type="FunFam" id="1.20.58.60:FF:000055">
    <property type="entry name" value="Short stop, isoform K"/>
    <property type="match status" value="1"/>
</dbReference>
<dbReference type="GO" id="GO:0045104">
    <property type="term" value="P:intermediate filament cytoskeleton organization"/>
    <property type="evidence" value="ECO:0007669"/>
    <property type="project" value="InterPro"/>
</dbReference>
<proteinExistence type="predicted"/>
<dbReference type="Pfam" id="PF00681">
    <property type="entry name" value="Plectin"/>
    <property type="match status" value="1"/>
</dbReference>
<dbReference type="CDD" id="cd21189">
    <property type="entry name" value="CH_PLEC-like_rpt2"/>
    <property type="match status" value="1"/>
</dbReference>
<dbReference type="InterPro" id="IPR002017">
    <property type="entry name" value="Spectrin_repeat"/>
</dbReference>
<evidence type="ECO:0000313" key="12">
    <source>
        <dbReference type="EMBL" id="CAG6686281.1"/>
    </source>
</evidence>
<dbReference type="FunFam" id="1.20.58.60:FF:000042">
    <property type="entry name" value="Short stop, isoform N"/>
    <property type="match status" value="1"/>
</dbReference>
<dbReference type="EMBL" id="HBUF01275522">
    <property type="protein sequence ID" value="CAG6686281.1"/>
    <property type="molecule type" value="Transcribed_RNA"/>
</dbReference>
<evidence type="ECO:0000256" key="4">
    <source>
        <dbReference type="ARBA" id="ARBA00022737"/>
    </source>
</evidence>
<dbReference type="InterPro" id="IPR002048">
    <property type="entry name" value="EF_hand_dom"/>
</dbReference>
<dbReference type="Pfam" id="PF17902">
    <property type="entry name" value="SH3_10"/>
    <property type="match status" value="1"/>
</dbReference>
<evidence type="ECO:0000259" key="11">
    <source>
        <dbReference type="PROSITE" id="PS51460"/>
    </source>
</evidence>
<dbReference type="FunFam" id="1.20.58.60:FF:000044">
    <property type="entry name" value="Short stop, isoform K"/>
    <property type="match status" value="1"/>
</dbReference>
<dbReference type="FunFam" id="1.20.58.60:FF:000101">
    <property type="entry name" value="Short stop, isoform K"/>
    <property type="match status" value="1"/>
</dbReference>
<dbReference type="Pfam" id="PF02187">
    <property type="entry name" value="GAS2"/>
    <property type="match status" value="1"/>
</dbReference>
<dbReference type="GO" id="GO:0005886">
    <property type="term" value="C:plasma membrane"/>
    <property type="evidence" value="ECO:0007669"/>
    <property type="project" value="UniProtKB-SubCell"/>
</dbReference>
<dbReference type="FunFam" id="1.10.418.10:FF:000022">
    <property type="entry name" value="Short stop, isoform K"/>
    <property type="match status" value="1"/>
</dbReference>
<dbReference type="InterPro" id="IPR001589">
    <property type="entry name" value="Actinin_actin-bd_CS"/>
</dbReference>
<evidence type="ECO:0000256" key="3">
    <source>
        <dbReference type="ARBA" id="ARBA00022553"/>
    </source>
</evidence>
<dbReference type="SMART" id="SM00150">
    <property type="entry name" value="SPEC"/>
    <property type="match status" value="35"/>
</dbReference>
<dbReference type="FunFam" id="1.10.418.10:FF:000048">
    <property type="entry name" value="Short stop, isoform B"/>
    <property type="match status" value="1"/>
</dbReference>
<dbReference type="PROSITE" id="PS51460">
    <property type="entry name" value="GAR"/>
    <property type="match status" value="1"/>
</dbReference>
<dbReference type="CDD" id="cd21188">
    <property type="entry name" value="CH_PLEC-like_rpt1"/>
    <property type="match status" value="1"/>
</dbReference>
<dbReference type="Gene3D" id="1.10.418.10">
    <property type="entry name" value="Calponin-like domain"/>
    <property type="match status" value="2"/>
</dbReference>
<dbReference type="FunFam" id="1.20.58.60:FF:000001">
    <property type="entry name" value="Microtubule-actin cross-linking factor 1"/>
    <property type="match status" value="4"/>
</dbReference>
<dbReference type="Gene3D" id="3.30.920.20">
    <property type="entry name" value="Gas2-like domain"/>
    <property type="match status" value="1"/>
</dbReference>
<feature type="compositionally biased region" description="Basic and acidic residues" evidence="8">
    <location>
        <begin position="2079"/>
        <end position="2092"/>
    </location>
</feature>
<keyword evidence="4" id="KW-0677">Repeat</keyword>
<dbReference type="FunFam" id="1.20.58.60:FF:000039">
    <property type="entry name" value="Short stop, isoform N"/>
    <property type="match status" value="1"/>
</dbReference>
<dbReference type="InterPro" id="IPR043197">
    <property type="entry name" value="Plakin"/>
</dbReference>
<feature type="compositionally biased region" description="Polar residues" evidence="8">
    <location>
        <begin position="2873"/>
        <end position="2884"/>
    </location>
</feature>
<dbReference type="GO" id="GO:0030056">
    <property type="term" value="C:hemidesmosome"/>
    <property type="evidence" value="ECO:0007669"/>
    <property type="project" value="TreeGrafter"/>
</dbReference>
<dbReference type="Gene3D" id="3.90.1290.10">
    <property type="entry name" value="Plakin repeat"/>
    <property type="match status" value="14"/>
</dbReference>
<dbReference type="InterPro" id="IPR001715">
    <property type="entry name" value="CH_dom"/>
</dbReference>
<dbReference type="SUPFAM" id="SSF47576">
    <property type="entry name" value="Calponin-homology domain, CH-domain"/>
    <property type="match status" value="1"/>
</dbReference>
<evidence type="ECO:0000256" key="5">
    <source>
        <dbReference type="ARBA" id="ARBA00023203"/>
    </source>
</evidence>
<name>A0A8D8TFW2_9HEMI</name>
<dbReference type="Gene3D" id="1.20.58.60">
    <property type="match status" value="31"/>
</dbReference>
<feature type="domain" description="EF-hand" evidence="10">
    <location>
        <begin position="7673"/>
        <end position="7708"/>
    </location>
</feature>
<dbReference type="InterPro" id="IPR035915">
    <property type="entry name" value="Plakin_repeat_sf"/>
</dbReference>
<dbReference type="Gene3D" id="2.30.30.40">
    <property type="entry name" value="SH3 Domains"/>
    <property type="match status" value="1"/>
</dbReference>
<feature type="domain" description="Calponin-homology (CH)" evidence="9">
    <location>
        <begin position="39"/>
        <end position="158"/>
    </location>
</feature>
<keyword evidence="2" id="KW-0963">Cytoplasm</keyword>
<protein>
    <submittedName>
        <fullName evidence="12">Dystonin</fullName>
    </submittedName>
</protein>
<dbReference type="SUPFAM" id="SSF143575">
    <property type="entry name" value="GAS2 domain-like"/>
    <property type="match status" value="1"/>
</dbReference>
<dbReference type="GO" id="GO:0005509">
    <property type="term" value="F:calcium ion binding"/>
    <property type="evidence" value="ECO:0007669"/>
    <property type="project" value="InterPro"/>
</dbReference>
<reference evidence="12" key="1">
    <citation type="submission" date="2021-05" db="EMBL/GenBank/DDBJ databases">
        <authorList>
            <person name="Alioto T."/>
            <person name="Alioto T."/>
            <person name="Gomez Garrido J."/>
        </authorList>
    </citation>
    <scope>NUCLEOTIDE SEQUENCE</scope>
</reference>
<dbReference type="SMART" id="SM00250">
    <property type="entry name" value="PLEC"/>
    <property type="match status" value="31"/>
</dbReference>
<keyword evidence="5" id="KW-0009">Actin-binding</keyword>
<dbReference type="GO" id="GO:0042060">
    <property type="term" value="P:wound healing"/>
    <property type="evidence" value="ECO:0007669"/>
    <property type="project" value="TreeGrafter"/>
</dbReference>
<evidence type="ECO:0000256" key="6">
    <source>
        <dbReference type="ARBA" id="ARBA00023212"/>
    </source>
</evidence>
<keyword evidence="6" id="KW-0206">Cytoskeleton</keyword>
<organism evidence="12">
    <name type="scientific">Cacopsylla melanoneura</name>
    <dbReference type="NCBI Taxonomy" id="428564"/>
    <lineage>
        <taxon>Eukaryota</taxon>
        <taxon>Metazoa</taxon>
        <taxon>Ecdysozoa</taxon>
        <taxon>Arthropoda</taxon>
        <taxon>Hexapoda</taxon>
        <taxon>Insecta</taxon>
        <taxon>Pterygota</taxon>
        <taxon>Neoptera</taxon>
        <taxon>Paraneoptera</taxon>
        <taxon>Hemiptera</taxon>
        <taxon>Sternorrhyncha</taxon>
        <taxon>Psylloidea</taxon>
        <taxon>Psyllidae</taxon>
        <taxon>Psyllinae</taxon>
        <taxon>Cacopsylla</taxon>
    </lineage>
</organism>
<dbReference type="GO" id="GO:0031122">
    <property type="term" value="P:cytoplasmic microtubule organization"/>
    <property type="evidence" value="ECO:0007669"/>
    <property type="project" value="TreeGrafter"/>
</dbReference>
<dbReference type="PROSITE" id="PS50021">
    <property type="entry name" value="CH"/>
    <property type="match status" value="2"/>
</dbReference>
<feature type="coiled-coil region" evidence="7">
    <location>
        <begin position="962"/>
        <end position="1056"/>
    </location>
</feature>
<comment type="subcellular location">
    <subcellularLocation>
        <location evidence="1">Cytoplasm</location>
        <location evidence="1">Cytoskeleton</location>
    </subcellularLocation>
</comment>
<evidence type="ECO:0000259" key="9">
    <source>
        <dbReference type="PROSITE" id="PS50021"/>
    </source>
</evidence>
<dbReference type="PANTHER" id="PTHR23169">
    <property type="entry name" value="ENVOPLAKIN"/>
    <property type="match status" value="1"/>
</dbReference>
<feature type="coiled-coil region" evidence="7">
    <location>
        <begin position="5250"/>
        <end position="5284"/>
    </location>
</feature>
<evidence type="ECO:0000256" key="1">
    <source>
        <dbReference type="ARBA" id="ARBA00004245"/>
    </source>
</evidence>
<dbReference type="GO" id="GO:0008017">
    <property type="term" value="F:microtubule binding"/>
    <property type="evidence" value="ECO:0007669"/>
    <property type="project" value="InterPro"/>
</dbReference>
<feature type="coiled-coil region" evidence="7">
    <location>
        <begin position="6088"/>
        <end position="6148"/>
    </location>
</feature>
<dbReference type="InterPro" id="IPR001101">
    <property type="entry name" value="Plectin_repeat"/>
</dbReference>
<feature type="coiled-coil region" evidence="7">
    <location>
        <begin position="396"/>
        <end position="470"/>
    </location>
</feature>
<dbReference type="PROSITE" id="PS00019">
    <property type="entry name" value="ACTININ_1"/>
    <property type="match status" value="1"/>
</dbReference>
<dbReference type="Pfam" id="PF21019">
    <property type="entry name" value="Spectrin_3"/>
    <property type="match status" value="1"/>
</dbReference>
<dbReference type="GO" id="GO:0005882">
    <property type="term" value="C:intermediate filament"/>
    <property type="evidence" value="ECO:0007669"/>
    <property type="project" value="TreeGrafter"/>
</dbReference>
<feature type="coiled-coil region" evidence="7">
    <location>
        <begin position="4267"/>
        <end position="4294"/>
    </location>
</feature>
<dbReference type="FunFam" id="1.20.58.60:FF:000040">
    <property type="entry name" value="Short stop, isoform N"/>
    <property type="match status" value="1"/>
</dbReference>
<feature type="compositionally biased region" description="Low complexity" evidence="8">
    <location>
        <begin position="2066"/>
        <end position="2078"/>
    </location>
</feature>
<dbReference type="Pfam" id="PF00435">
    <property type="entry name" value="Spectrin"/>
    <property type="match status" value="20"/>
</dbReference>
<dbReference type="PROSITE" id="PS00020">
    <property type="entry name" value="ACTININ_2"/>
    <property type="match status" value="1"/>
</dbReference>
<dbReference type="InterPro" id="IPR049538">
    <property type="entry name" value="PCN-like_spectrin-like_rpt"/>
</dbReference>
<dbReference type="Pfam" id="PF21020">
    <property type="entry name" value="Spectrin_4"/>
    <property type="match status" value="1"/>
</dbReference>
<dbReference type="GO" id="GO:0005737">
    <property type="term" value="C:cytoplasm"/>
    <property type="evidence" value="ECO:0007669"/>
    <property type="project" value="UniProtKB-ARBA"/>
</dbReference>
<dbReference type="SMART" id="SM00033">
    <property type="entry name" value="CH"/>
    <property type="match status" value="2"/>
</dbReference>
<dbReference type="InterPro" id="IPR011992">
    <property type="entry name" value="EF-hand-dom_pair"/>
</dbReference>
<dbReference type="SUPFAM" id="SSF47473">
    <property type="entry name" value="EF-hand"/>
    <property type="match status" value="1"/>
</dbReference>
<dbReference type="CDD" id="cd00176">
    <property type="entry name" value="SPEC"/>
    <property type="match status" value="19"/>
</dbReference>
<dbReference type="SMART" id="SM00243">
    <property type="entry name" value="GAS2"/>
    <property type="match status" value="1"/>
</dbReference>
<evidence type="ECO:0000256" key="7">
    <source>
        <dbReference type="SAM" id="Coils"/>
    </source>
</evidence>
<dbReference type="Pfam" id="PF00307">
    <property type="entry name" value="CH"/>
    <property type="match status" value="2"/>
</dbReference>
<dbReference type="FunFam" id="1.20.58.60:FF:000050">
    <property type="entry name" value="Short stop, isoform N"/>
    <property type="match status" value="1"/>
</dbReference>
<dbReference type="PROSITE" id="PS50222">
    <property type="entry name" value="EF_HAND_2"/>
    <property type="match status" value="1"/>
</dbReference>
<evidence type="ECO:0000259" key="10">
    <source>
        <dbReference type="PROSITE" id="PS50222"/>
    </source>
</evidence>
<feature type="region of interest" description="Disordered" evidence="8">
    <location>
        <begin position="2058"/>
        <end position="2092"/>
    </location>
</feature>
<feature type="coiled-coil region" evidence="7">
    <location>
        <begin position="5691"/>
        <end position="5732"/>
    </location>
</feature>
<dbReference type="SUPFAM" id="SSF46966">
    <property type="entry name" value="Spectrin repeat"/>
    <property type="match status" value="32"/>
</dbReference>
<dbReference type="SUPFAM" id="SSF75399">
    <property type="entry name" value="Plakin repeat"/>
    <property type="match status" value="21"/>
</dbReference>
<keyword evidence="7" id="KW-0175">Coiled coil</keyword>
<dbReference type="FunFam" id="1.20.58.60:FF:000053">
    <property type="entry name" value="Short stop, isoform K"/>
    <property type="match status" value="1"/>
</dbReference>
<dbReference type="InterPro" id="IPR003108">
    <property type="entry name" value="GAR_dom"/>
</dbReference>
<evidence type="ECO:0000256" key="2">
    <source>
        <dbReference type="ARBA" id="ARBA00022490"/>
    </source>
</evidence>
<sequence length="7857" mass="889627">MDFDADQSLKEWTKDKPLSILQLDPADRAVLRIADERDAIQKKTFTKWVNKHLKKTYTCLHVCSDPECCCANNRHVNDLFLDLQDGLNLISLLEVLSGERLPRERGSMRFHMLQNVQMALDFLRFKKIKLVNIRADDIVDGNPKLTLGLIWTIILHFQISDIVMGAEPNVSARDALLKWARRTTSKYPGVRVSDFTSSWRDGLAFNAIIHRNRPDLVDWRTIRNKHVRERLEHAFYTAEREYGVTRLLDPEDVDTHEIDEKSIITYISSLYDVFPEPPAVHPLYDSESQQRVNEYGELASSLHLWMREKTAYMQDRNFPSTLIEMKKLAADSGRFRTEEVPPRQRDKQRLQHIFQDLTKYFEDVGEVDIDPELHIDVIERNWSRLLAAHQEKDSIIQDEIKRLDRLQRLAEKVTREMKRVDGRLEELESRINEEARRLDRLHPLDAKHNVDVLEHDLRQTEENINTLFSDVQTLRDGRYPQASDLHKRVQKLHQRWVALRSLLHSRLVSPLASMSFPVVEERTVTRQTRTVMETRLVDTNQHFRALQEAIEWVKNKLVQIQEADYGSDLQGVQAEIAIHQREQNLIEQFHTRVEQCIAAKSNFHGEELALYNQHLNTLQKLYAELLSASSKRMSDLETLQDFLQSATNQLVWLNEKEEIEVSRDWTDKDLNIPALEHHYENLMSDLEKREIQFSAVQDRGEALILQHHPAAKCIEAYMAAMQSQWAWLLQLALCLETHLKHAAYYHQFWREMKEAESWINKRDELLNGVYSQSEFTLEEGEALLKGMQELREELNQYSEVISNLGDKALKVVPLKQRRLPVTRPLPIHSICSFKQSNINIEKGEQWILHDNSGRIKWRVSNGANDSDCNVPGVVFLIPPPDKEALDAVDRLKRLFDRTIALWQRKQLRMRQNMIFATIRVVKRWDLEQFLAMGAAQRNAIRKALNEDADKLLEEGDPSDPQLRRLRREMDEVNRLFDEFERRARAEEEMKNATKLFQEKASNLQSKLDEAERTLHSRINAPVPRDLDSLEHLVLQHKDFESSLKALTSEVDSLQATFRNISPKTPILQGKLDKILNQWNSIWNLSHLYVDRLKSMEIVLSGMDEANNLISDFEIKLASYGELPSDIERLNHVYQDLLNLQRNVNIQQSVIDQLNEDSHNSRRLIEKSRHNIHHGAHPDLDRVDSDVKRINQRWNNLCSQLVERLRGCENAMGLLTKLQKSYQTEVSFLDESYNKLNNLTPVSIMEQIEPTKALYTSILERAPLIEHVNIDGARFIQEAKLYNLQLKHYRDWLIDEVHPSLDDGENKRLRLENGGQDGETALMRDLNVFNQRYTTLVAILYDRLLQFSQLYPQNESLKRIVEEMRPHSIRTYRSECETIFNEEKITSVSSSVIRSYDITDGHVQTKSSPSGKVTISVNSSRENSPALVIDVDSNSNIEHHKTNGKVDSNSSTPISDILTFKRVQRVEEGIGTNSANIIDTPGILDPSTGQVLTVGDAIRLRILDVRSGKIAKSLDLKNKNNYVSIQEAVKLGLVNSSLANRLLGPCGIVEDSHKPQLSLLEAIQRELMDAERGPLDRVKVNEPDQAQDNNNMDHHDDSKGISISKAILNGAVNLETAQLKTSDNKLFSIKEAYSLGLLEEKEDDGARGDGLSLYDALCQGIIDGQTATVFNRITGEKCSIPNALKFGLLKGNITEIVDPIADVKITTNEALEKGILKNGHYYDSFTNEKLTLPHAVDRNLIIKPLTLKDCVDLDLIDDDGQIKSATGRSKASILESIAHGILDYNLTKNIVDTRSDELLSLEDALKENIILPNGLYKDLKNNEMIPIKKAVEQGLITSCSIKSLFDIDGFKDTETDQFLSFNQAIKRGILVNGEYVIDKDSGKSIPLNEAVSKGLVRPEILEMLSQKIGMFSGNKELSVLGAVMKGYLDPESGLLIDQKTKKLIPLEEAMRKKLISQEGASLLHSLLNINLTTQTVTKTVFQHDTTVLEDPLTFDLAKSFGLVDEDNKIFTCLTSGVKMPFLIAVEKGFLTDFPSDVDLSRKPSVKDTLIKTLDAFVPKDSTEGHSRPSSSSRESSLESSPKKAKTDHTEQRKSIEKEILERQVFELPPDGWFLSEAIDRKLFDPVTGLFIISGTDRLVSFEECIIFEIINSKSAVVLDPSKKRHISITRALEKKVLDSTGHFTIDSKRITLKEAIENNYVLLETRMELDENIPRLIKVTKVEGKPDIVEVSEIGADPNSFKEIKFSDSEFSLEPLQVSPGVIFDPATALVIFMNSSKSSNLFDVIKDRTINIGKVKVKDPHSGQHLSVEEAIERGIVDKDTGIYNDTSGRQIDFNNAVKFGVISVDGTPLVAVSNLKDVIEETLVEMKSMVHTPSKSPEYTESELVPSQLSNGGDGLPLDELTRSCVTIEPIDNISSVTDKDMIPNENSQGKPVILHKMRRKVIEPRDAARVGILTDEMAEKLEYGDTFKNTKGETLTLGEAVNLGKIDGTVDCMTDPQRGDTLSITEAINRGYFDPREAHGKLLIPIARSLSVPELVKQGLIKNGKVVHPENGALLNLKEAIVCDIVDPLSNVIDHKTGASTSLTSAIEHRIIDDESSKVISNSGALDLLPAVLKGDIFENKETPDIIGMQLVGMTLNVVLDRKLIDPETKTIVHPITGEKEPIKTAIDNDFIMAVPTYESPDGVNVVEAFGLNLIDCEKQTFKNPKTGESMKVYDAIDNGLLIIKETKDSFEKEGIRLVGSDPEECKPMNILDAYELLYDNKSNKFRDPQNPEKLLSIKAAMNTGIIDPNSVLFDAVTGESYTTKEAIDKGLIDVKSGRIKSKDKDGMSISEAAKLGLLAVIGAPVLAGRAVVNAIKSIDKSDNVSRKSKSTTASNSLSELSRNYSLETDPLPRRNIVHVQVCDEIPPRGEEPAEENHIDPNITSIESFKGKVTDTNKNKSKNAIAISKTITPRDFVLRNLYDPNSKSFLDPHTGESIPFYELVSMGILDPNILVKNLNEKNDFVTLNEALELNLIDSGDGFILDPNTGKEVTFFEAIKLGWIKQPELDSKSSRRSSMTFEEALDNDLFDVKTCEVIDPNTQRRISFSEAVLSGLLNPESISIRKSSNEDFHSLPKAVELGILDLNRSLINDTVDIPSAFQKGFILPRPRKPVSLVHIVKQKLYTPKSGFINDRVTKTAIPLQESINRFIVDPFITHVKDLENNKYISLEEAISNNIIDAQRGKYVNKVDKSEMTLDKAVSKELIVTEPIVVTLIEALVQGFYNNRSGSFFNPILGEEQTLENCIISGFIDVSSVLIKDAHQDEMISVKEAEIKKIIDLKQGTLLYPRQMTLDVALEKGFILSSKKPWSLQEALMHKIYDSKTGLLTLSNGRTVNLEEAIALEEINKTALSVKDPRSGDIMTLADAIKMGIIDPKANTATNPLTGEELNLNEALEQGLLLPAKRKLSFPEAVSKGFYDPLSGKFSSSHTREKLPTDKAMRHGFIDAASTIVKADGNLYTFEHAVEEGIVDVKHGNVRLGGKSIDFQQALEQGIIIEVRRPLSIAEAISKGLYDKSSGLFLDPWNEAYYTLSQAIENHLIDPSSVNVKDTRCEAWKRVSLVEALKLGIVNGDTGILIDVTNGKELSILEAFESGLISDSKEAISLQKALHLGLYDDETGKITDLQTSSRMSLHGAIERSFINPTLPCFWNKEDGKLLSLLETCRAGIIDKRSGMFKEPGANFSVTLSDALQLGLIVDIENGSFGLYEAISMGLCDDNEVTNPATGEKVTLKIAVNEDLINPHLSIIKDNQKNIFIKLPQAVDSHVIDDELGTYKCKNSGETLSLVEAKDKGFIITAKRPLSIEEALQQGLYNEKTGRFIDPESNTELNLKQACVTNLITTETIVIKNPYNSQVKPYATAVEEGLIDAENGKILNPNDSKSYTIAEAFKEGILSAVAVPVIFEKAMRRKSDVNKSILKHASSLTIGEALSLQLIDPDMAVVKDLNSGKFKPFKKALSEGLVDLNKKADLNLKNGNIIPQNIIIDQNYVLYLQEPLSFSDAISNGYLNTKSAQFTDPTSGKIFTLKEAVNYGLVDPDSAIVKETAAQKMLKLPEAYKRGLMDTEKSNVLDTSSSRLYNLQEALDLGLITTRSVSLLETLDYGLYNPTTGAITDPFSSGSVTEKRRLNLEDAINVKLVEPLTTVIKNPLDGKISSIDVAVSSQLLDTKAGRFVDPTTKQPIDLIKARDRGYILPSSARQAIEEKYRSTDDQLTQLLDWVGEIEDRLANQDVAQEDLELLRNQINFLKLLKEEIDSQSRPVTTCLDQLKQLVATGAEFLSRDEITSIEKKGKQLRTRYDRVNVETERLVRQLTAARDELSKFRMELGTFTNWMEHARRNLDEKERMLSNLQRIDSSNDSIKELVSDIIAHQADLRFITMAAQKFFDESKEYLNNLNNLRATLPARLSHLESPKDSVVRSVVNELTAQYKDLLNRANALSDRLSGVGGRQREFKDALEKARSWMREAEPRASKVISEPLAADPTSLQDQLQRTKAVNNDFIVNGHLIDNAKTAVDALLRSLQGQISPSEVSSLKGSVKELEDKYKSLCDMLAEKCKLLDQALAQSQGVQDALDQLAHWLSDAENQLKNITRPAALVKERLEEQMREQRVFQADLDSHRSSVDSVAHSAQEIIHNASNPRLAKKIETKLRDVTSRFEKLLDKCAKRGEFLTEIHNSLTSFNGQASSVERWLNDVLAAVQLPDVKIDDIAAQRDSQRDSLEQTLRNGRNLIAKKDVTETGAVRDRVKTLENLWKELNLHLDEKQRLGKQRTEQLVAYEKLRDQVIVWLNTFENRVEKLEPIAVDIEIVKKQAEQIKPLIKEHRDYAMTIDKLNDLGSVYDALTRPDVPGKRRSSSVINPPKKVSLANVSLRRTSQDIGGYSSRRASQDFGEDLSPIQQELGEINHRYSVLGSKLNDRHNELELTRDELRKLTDHLKTLSQFLDKIHRALPKESVPHTKEEADKTVKIIKNIIEDMYEKQSMLDSTKSGIKDLLRKKPNALGADQLANELENVCSRWKSIADGCKNRIQFLEDVKEFYDTHDNLNNWLNAKDRMMTVLGPISSDPRMVQSQVQQVQVLREEFRTQQPQLHHLTSKGESVLARIGDPNSPDSKNVEAKLKTILEKWADLLGKLDERAASLGAAADTAREFDAALTRLKDNLQNISDQLDDIPLDKEPEEQLRKLQNLERQLEGQRPLLADLEAAGGSLCDVLSDPASKAEIQAKLSAINRQYNNLQKKLDHKKAELEGLLKDGRQFEASCAQTLGWLSEGLGALSERLLVSADREILQQQLDHHEPIYKDVLSKEHEVIMLLNKGRELLARNSYQQQRNETRSQQRDLDKIQQHWDKLRKDVSERHTRLQTCMEHCKKYYRALETFLPWLTQAENKMDQLRPESFKRRDIERQLRELSAFRNDVWKHSGEYENLKHLGETFLLSCDVDKEIVKQELADVKTRWDKLNNDLHAKTQWLEDMSRRLGDFSENLRDLGHNVQRCEDKLQSHDSLGGAGRDPKLLDRIKTLREDVAALKKPLGALRQTANDLVAEGSEAGVGDATHLRDDVDGLGERIEELASKLDDRCAQLQSASTALTQYNDQVKALSTDLAALEHELDNMKPPGRDVKTVRSQQDDLSKFIKKLVRTADDVANAVMAGERLVDSGFAPDTVATREQAESLNRQLNKLDEKARNREDELEKILEKLNAFQQAHTRVLEDINQASEDLRRLKPVGSEVEAIKSQKDEFAALKRQIEPLGQSVDACNKTGQSLVQSAAAGVNTSLLEKDLEKLNDKWNALKEKLNERSRKLDIGLLQSGKFQEALDSFAKWLTDTEEMVANQKPPSADYKVVKAQLQEQKFLKKMLADRQHSMSSLFQMGNEVAANADPAERKAIERQLNELMTRFDNLNEGASQRMDALEQAMAVAKQFQDKLTGILDWLDKSEKKIKDMELIPTDEEKIQQRIREHDALHKEILRKKPDFTELTDIASSLMGLVGEDEAAVVADKLQDTADRYGALVEASDNLGQLLQASKAGLRHLVLTYQDLQAWMENMEARLNRYRILPVHTEKLIAQMEDLADLTEEIANKQNEVDGTVDSGFELMKHISSDEAIQLKDKLDSLQRRYNELTARGADMLKHAQEALPLVQQFHNSHHRLVDWMLGAEATLQAAEPREEDISRLEADIQEFRPVLENINLIGPQLCQISPGEGASTIEGLVTRDNRRFDAIVEQIQRKAERIHLSKQRSLEVISDIDELLDWFREVESNLREAEPPSSEPDVIRVQLKEHKALNDDISSQKTRVRDVLSTAKKVLRESPQHEDTSVIREKMEDLRESMETVSGLSSDRLGILEQALPLAEHFHGTHGDLSSWMNDMERQVSHLALPALRPDLIAQQQDKNEQLLQSIAEHKPLVDKLNKTGEALIKLTNDEEGAKVQEIMDTDNARYNALKVELRQRQQALEKALQESSQFSDKLEGMLRALANTADQVAGAEPISAHPPKIHDQIDDNNAMVEDLDKREEAFQAVKKAANDVINKAPNSSDPAVRDIKKKLERLNGLWNEVQKATNDRGRSLEEALALAEKFWKELQSVMATLRDLQDNLNSQEPPAVEPKAIQQQQYALKEIKAEIDQTKPEVEQCRASGQKLMKICGEPDKPEVKKHIEDLDSAWDTVTALFAKREENLIHAMEKAMEFHETLQDLLKFLERAEDRFAKLGPLGSDIDAVKKQIAQLKQFKADVDPHMVQVEALNRQAQELTERTSAEQAASLKEPLASVNRRWDELLRAVVERQRQLENALLRLGQFQHALAELMAWIDNTNRTLDNELKPVAGDTQLLEIELAKLKVLMNDIQAHQNSVDTLNYAGRQLIESGKGSDEASSTQDKLNKLNKYWRDLLQKAADRQTELEEALKEAQRFSAEIQDLLSWLSEVDGVIAASKPVGGLPETASEQLERFMEVYNELEENRPKVETVLAQGQEYLKKSPGTASNLQQNLRTLKQRWDSVTARANDKKIKLEIALKEATEFHDSLQAFVDWLTNAEKTLSNLKPVSRVLPTILQQIEEHKAFQKDVGVHRETMLHLDKKGTHLKYFSQKQDVILIKNLLISVQHRWERVVAKSAERTRALDHGYKEAREFHDAWSALMSWLTDTDKSLDELAIETQSMGNDPDKIKQRLAKHRDFQRALSGKQGAYDSTMRCGKTLKDKAPKTDEPQLRQMMNELKEKWNTVCSKAVDRQRKLEEALLYCGQFKDALEALLDWLRKTEKILSEDTPVHGDLDTVMALVEQHKAFEGDLESRALQMESVKRTGKELEEKANATDAAAIRSQLNELTSLWSRVNKLTERKTSRLEEALKEAEQLHKAVHTLLEWLSDAEMKLRFVNSLPEDDQEARLQLAEHEKFLRELAEKEIEKDATIALAQRILVKSHPDGATVIKHWITIIQSRWEEVSSWAKQREDRLRNHLRSLQDLDSLLEELLEWLAKCESHLLNLEAEPLPDDIPSVEILIEQHKEFMEATSKRQHEVDSVCKARIQHPAPDRKQSGKRMSTPGLDREDSPELYDTSRKTSLRSSRDNLLDRRGNRASPSREKLTDNLPHYGPRFPPKGSKGSEPQFRNPRCRLLWDTWRNVWLLAWERQRRLQERLNYLIELEKVKNFSWDDWRKRFLRFMNHKKSRLTDLFRKMDKNNDGLIPREDFVDGIIKTKFETSKLEMGAVADMFDHDFNPGLIDWKEFIAALRPDWEEKQPNTESEKIHDEVKRLVQLCTCRQKFRVFQVGEGKYRFGDSQKLRLVRILRSTVMVRVGGGWVALDEFLVKNDPCRGMFVSTSYTKVSNVMSINSIFSFSLGRKIYISLQL</sequence>
<evidence type="ECO:0000256" key="8">
    <source>
        <dbReference type="SAM" id="MobiDB-lite"/>
    </source>
</evidence>
<dbReference type="FunFam" id="1.20.58.60:FF:000260">
    <property type="entry name" value="Kakapo"/>
    <property type="match status" value="1"/>
</dbReference>